<feature type="compositionally biased region" description="Low complexity" evidence="9">
    <location>
        <begin position="33"/>
        <end position="47"/>
    </location>
</feature>
<gene>
    <name evidence="12" type="ORF">RRG08_016732</name>
</gene>
<dbReference type="GO" id="GO:0005886">
    <property type="term" value="C:plasma membrane"/>
    <property type="evidence" value="ECO:0007669"/>
    <property type="project" value="UniProtKB-SubCell"/>
</dbReference>
<comment type="subcellular location">
    <subcellularLocation>
        <location evidence="1">Cell membrane</location>
        <topology evidence="1">Multi-pass membrane protein</topology>
    </subcellularLocation>
</comment>
<feature type="transmembrane region" description="Helical" evidence="10">
    <location>
        <begin position="133"/>
        <end position="152"/>
    </location>
</feature>
<feature type="compositionally biased region" description="Polar residues" evidence="9">
    <location>
        <begin position="488"/>
        <end position="505"/>
    </location>
</feature>
<dbReference type="PRINTS" id="PR00237">
    <property type="entry name" value="GPCRRHODOPSN"/>
</dbReference>
<dbReference type="EMBL" id="JAWDGP010005662">
    <property type="protein sequence ID" value="KAK3754543.1"/>
    <property type="molecule type" value="Genomic_DNA"/>
</dbReference>
<feature type="compositionally biased region" description="Basic and acidic residues" evidence="9">
    <location>
        <begin position="670"/>
        <end position="680"/>
    </location>
</feature>
<evidence type="ECO:0000256" key="4">
    <source>
        <dbReference type="ARBA" id="ARBA00022989"/>
    </source>
</evidence>
<keyword evidence="13" id="KW-1185">Reference proteome</keyword>
<accession>A0AAE0YQT3</accession>
<feature type="transmembrane region" description="Helical" evidence="10">
    <location>
        <begin position="97"/>
        <end position="121"/>
    </location>
</feature>
<feature type="region of interest" description="Disordered" evidence="9">
    <location>
        <begin position="473"/>
        <end position="524"/>
    </location>
</feature>
<dbReference type="InterPro" id="IPR000276">
    <property type="entry name" value="GPCR_Rhodpsn"/>
</dbReference>
<feature type="region of interest" description="Disordered" evidence="9">
    <location>
        <begin position="668"/>
        <end position="705"/>
    </location>
</feature>
<proteinExistence type="predicted"/>
<evidence type="ECO:0000256" key="7">
    <source>
        <dbReference type="ARBA" id="ARBA00023170"/>
    </source>
</evidence>
<feature type="compositionally biased region" description="Basic and acidic residues" evidence="9">
    <location>
        <begin position="694"/>
        <end position="705"/>
    </location>
</feature>
<organism evidence="12 13">
    <name type="scientific">Elysia crispata</name>
    <name type="common">lettuce slug</name>
    <dbReference type="NCBI Taxonomy" id="231223"/>
    <lineage>
        <taxon>Eukaryota</taxon>
        <taxon>Metazoa</taxon>
        <taxon>Spiralia</taxon>
        <taxon>Lophotrochozoa</taxon>
        <taxon>Mollusca</taxon>
        <taxon>Gastropoda</taxon>
        <taxon>Heterobranchia</taxon>
        <taxon>Euthyneura</taxon>
        <taxon>Panpulmonata</taxon>
        <taxon>Sacoglossa</taxon>
        <taxon>Placobranchoidea</taxon>
        <taxon>Plakobranchidae</taxon>
        <taxon>Elysia</taxon>
    </lineage>
</organism>
<feature type="region of interest" description="Disordered" evidence="9">
    <location>
        <begin position="606"/>
        <end position="626"/>
    </location>
</feature>
<feature type="transmembrane region" description="Helical" evidence="10">
    <location>
        <begin position="333"/>
        <end position="356"/>
    </location>
</feature>
<keyword evidence="8" id="KW-0807">Transducer</keyword>
<dbReference type="InterPro" id="IPR017452">
    <property type="entry name" value="GPCR_Rhodpsn_7TM"/>
</dbReference>
<feature type="transmembrane region" description="Helical" evidence="10">
    <location>
        <begin position="257"/>
        <end position="280"/>
    </location>
</feature>
<keyword evidence="5" id="KW-0297">G-protein coupled receptor</keyword>
<evidence type="ECO:0000256" key="5">
    <source>
        <dbReference type="ARBA" id="ARBA00023040"/>
    </source>
</evidence>
<comment type="caution">
    <text evidence="12">The sequence shown here is derived from an EMBL/GenBank/DDBJ whole genome shotgun (WGS) entry which is preliminary data.</text>
</comment>
<evidence type="ECO:0000313" key="13">
    <source>
        <dbReference type="Proteomes" id="UP001283361"/>
    </source>
</evidence>
<evidence type="ECO:0000259" key="11">
    <source>
        <dbReference type="PROSITE" id="PS50262"/>
    </source>
</evidence>
<keyword evidence="3 10" id="KW-0812">Transmembrane</keyword>
<keyword evidence="6 10" id="KW-0472">Membrane</keyword>
<evidence type="ECO:0000256" key="2">
    <source>
        <dbReference type="ARBA" id="ARBA00022475"/>
    </source>
</evidence>
<feature type="compositionally biased region" description="Low complexity" evidence="9">
    <location>
        <begin position="508"/>
        <end position="518"/>
    </location>
</feature>
<evidence type="ECO:0000256" key="8">
    <source>
        <dbReference type="ARBA" id="ARBA00023224"/>
    </source>
</evidence>
<feature type="compositionally biased region" description="Basic and acidic residues" evidence="9">
    <location>
        <begin position="477"/>
        <end position="487"/>
    </location>
</feature>
<feature type="transmembrane region" description="Helical" evidence="10">
    <location>
        <begin position="172"/>
        <end position="192"/>
    </location>
</feature>
<evidence type="ECO:0000256" key="6">
    <source>
        <dbReference type="ARBA" id="ARBA00023136"/>
    </source>
</evidence>
<dbReference type="CDD" id="cd00637">
    <property type="entry name" value="7tm_classA_rhodopsin-like"/>
    <property type="match status" value="1"/>
</dbReference>
<dbReference type="AlphaFoldDB" id="A0AAE0YQT3"/>
<feature type="compositionally biased region" description="Basic and acidic residues" evidence="9">
    <location>
        <begin position="606"/>
        <end position="622"/>
    </location>
</feature>
<evidence type="ECO:0000256" key="3">
    <source>
        <dbReference type="ARBA" id="ARBA00022692"/>
    </source>
</evidence>
<dbReference type="GO" id="GO:0004930">
    <property type="term" value="F:G protein-coupled receptor activity"/>
    <property type="evidence" value="ECO:0007669"/>
    <property type="project" value="UniProtKB-KW"/>
</dbReference>
<feature type="region of interest" description="Disordered" evidence="9">
    <location>
        <begin position="33"/>
        <end position="56"/>
    </location>
</feature>
<sequence length="813" mass="88415">MNNDASPSVKLLTNLSTAALVSVSTLLQSSSADAASPSAPSLTSFPTGIPSGNGSSAGTKIESLSHTYGSTGMVGGLGTGSGGPGDQPAWLPASVTMVRGACLIVFSVLGAGFNTFMIVAIAPNRRLRTVRNILLVHLGAVGLLSSMFTTAYPAIATFHGQWLGGRPMCQTYAYVTCVFTSVSVWTIAALSWDKYQTIASPLHHSLTASLEKMVPCFLAFWACGVIISLPPLLGANEFVFHVSMGICGVNHSSSRGRWYTCVMVAASFVLPFCLMIYCYAHIFRIARTQSSRIAATMLRMVSVIQAPIAAPAVSSSQGSSSLSLRGTKAMGTILQLIGSFVLTYLPYSIIVLYEVVFAEHANAVFVSIATTLFLAAPFTHAAIYGLRNQILRTSFYRYSRRKYQDLKSRRGQCCWLRCCRGSHRDKRRGSVKVPAGSKPNHSVSYVKRGSLAPPQAVRCVVKADGRQYVLRRTVSYQEHKNGTEHQLETGQRSSHGHDNPQSIINNGRPASRSPSSLPIPRPHSFSDVFRSPSVVSMGHVNSGVACYPTSPLLLHKSNGKLPQNHFGYSSLLEGCAGVHETKASSPNSASAVDELSSYHIPDCRDRWSQQQVRKDSNSRRENSFYGKDLLEEMNQMGDELDDISRADDERDNRLSSAVNKIPLTLNNYKDTAKGDKDQRNRIIPYSPSTPPQNDNRKRELEEVSRSKKVRDGLIVKLSQLTSSQRIRKKPSFGSAGSRGLGSIEDSSIFEAENSPDTEAKSSVFGSCQLNDLDSVISMEETEKNSIFNCVGDLELSNFELEPDHTVCMVSSQV</sequence>
<evidence type="ECO:0000256" key="1">
    <source>
        <dbReference type="ARBA" id="ARBA00004651"/>
    </source>
</evidence>
<dbReference type="PROSITE" id="PS50262">
    <property type="entry name" value="G_PROTEIN_RECEP_F1_2"/>
    <property type="match status" value="1"/>
</dbReference>
<evidence type="ECO:0000313" key="12">
    <source>
        <dbReference type="EMBL" id="KAK3754543.1"/>
    </source>
</evidence>
<keyword evidence="7" id="KW-0675">Receptor</keyword>
<feature type="transmembrane region" description="Helical" evidence="10">
    <location>
        <begin position="363"/>
        <end position="386"/>
    </location>
</feature>
<keyword evidence="4 10" id="KW-1133">Transmembrane helix</keyword>
<feature type="transmembrane region" description="Helical" evidence="10">
    <location>
        <begin position="213"/>
        <end position="233"/>
    </location>
</feature>
<name>A0AAE0YQT3_9GAST</name>
<keyword evidence="2" id="KW-1003">Cell membrane</keyword>
<feature type="transmembrane region" description="Helical" evidence="10">
    <location>
        <begin position="292"/>
        <end position="313"/>
    </location>
</feature>
<reference evidence="12" key="1">
    <citation type="journal article" date="2023" name="G3 (Bethesda)">
        <title>A reference genome for the long-term kleptoplast-retaining sea slug Elysia crispata morphotype clarki.</title>
        <authorList>
            <person name="Eastman K.E."/>
            <person name="Pendleton A.L."/>
            <person name="Shaikh M.A."/>
            <person name="Suttiyut T."/>
            <person name="Ogas R."/>
            <person name="Tomko P."/>
            <person name="Gavelis G."/>
            <person name="Widhalm J.R."/>
            <person name="Wisecaver J.H."/>
        </authorList>
    </citation>
    <scope>NUCLEOTIDE SEQUENCE</scope>
    <source>
        <strain evidence="12">ECLA1</strain>
    </source>
</reference>
<dbReference type="PANTHER" id="PTHR22752">
    <property type="entry name" value="G PROTEIN-COUPLED RECEPTOR"/>
    <property type="match status" value="1"/>
</dbReference>
<dbReference type="Gene3D" id="1.20.1070.10">
    <property type="entry name" value="Rhodopsin 7-helix transmembrane proteins"/>
    <property type="match status" value="1"/>
</dbReference>
<dbReference type="Pfam" id="PF00001">
    <property type="entry name" value="7tm_1"/>
    <property type="match status" value="1"/>
</dbReference>
<feature type="region of interest" description="Disordered" evidence="9">
    <location>
        <begin position="426"/>
        <end position="447"/>
    </location>
</feature>
<evidence type="ECO:0000256" key="10">
    <source>
        <dbReference type="SAM" id="Phobius"/>
    </source>
</evidence>
<feature type="domain" description="G-protein coupled receptors family 1 profile" evidence="11">
    <location>
        <begin position="113"/>
        <end position="384"/>
    </location>
</feature>
<evidence type="ECO:0000256" key="9">
    <source>
        <dbReference type="SAM" id="MobiDB-lite"/>
    </source>
</evidence>
<dbReference type="SUPFAM" id="SSF81321">
    <property type="entry name" value="Family A G protein-coupled receptor-like"/>
    <property type="match status" value="1"/>
</dbReference>
<dbReference type="Proteomes" id="UP001283361">
    <property type="component" value="Unassembled WGS sequence"/>
</dbReference>
<protein>
    <recommendedName>
        <fullName evidence="11">G-protein coupled receptors family 1 profile domain-containing protein</fullName>
    </recommendedName>
</protein>